<evidence type="ECO:0008006" key="9">
    <source>
        <dbReference type="Google" id="ProtNLM"/>
    </source>
</evidence>
<proteinExistence type="predicted"/>
<accession>A0A6L5G538</accession>
<keyword evidence="3 6" id="KW-0812">Transmembrane</keyword>
<dbReference type="PANTHER" id="PTHR42718:SF9">
    <property type="entry name" value="MAJOR FACILITATOR SUPERFAMILY MULTIDRUG TRANSPORTER MFSC"/>
    <property type="match status" value="1"/>
</dbReference>
<feature type="transmembrane region" description="Helical" evidence="6">
    <location>
        <begin position="106"/>
        <end position="129"/>
    </location>
</feature>
<keyword evidence="5 6" id="KW-0472">Membrane</keyword>
<feature type="transmembrane region" description="Helical" evidence="6">
    <location>
        <begin position="5"/>
        <end position="25"/>
    </location>
</feature>
<name>A0A6L5G538_9ACTN</name>
<dbReference type="InterPro" id="IPR011701">
    <property type="entry name" value="MFS"/>
</dbReference>
<keyword evidence="8" id="KW-1185">Reference proteome</keyword>
<dbReference type="PANTHER" id="PTHR42718">
    <property type="entry name" value="MAJOR FACILITATOR SUPERFAMILY MULTIDRUG TRANSPORTER MFSC"/>
    <property type="match status" value="1"/>
</dbReference>
<evidence type="ECO:0000313" key="8">
    <source>
        <dbReference type="Proteomes" id="UP000477750"/>
    </source>
</evidence>
<organism evidence="7 8">
    <name type="scientific">Glycomyces albidus</name>
    <dbReference type="NCBI Taxonomy" id="2656774"/>
    <lineage>
        <taxon>Bacteria</taxon>
        <taxon>Bacillati</taxon>
        <taxon>Actinomycetota</taxon>
        <taxon>Actinomycetes</taxon>
        <taxon>Glycomycetales</taxon>
        <taxon>Glycomycetaceae</taxon>
        <taxon>Glycomyces</taxon>
    </lineage>
</organism>
<evidence type="ECO:0000256" key="2">
    <source>
        <dbReference type="ARBA" id="ARBA00022448"/>
    </source>
</evidence>
<feature type="transmembrane region" description="Helical" evidence="6">
    <location>
        <begin position="74"/>
        <end position="94"/>
    </location>
</feature>
<keyword evidence="4 6" id="KW-1133">Transmembrane helix</keyword>
<comment type="subcellular location">
    <subcellularLocation>
        <location evidence="1">Membrane</location>
        <topology evidence="1">Multi-pass membrane protein</topology>
    </subcellularLocation>
</comment>
<dbReference type="AlphaFoldDB" id="A0A6L5G538"/>
<dbReference type="SUPFAM" id="SSF103473">
    <property type="entry name" value="MFS general substrate transporter"/>
    <property type="match status" value="1"/>
</dbReference>
<protein>
    <recommendedName>
        <fullName evidence="9">MFS transporter</fullName>
    </recommendedName>
</protein>
<evidence type="ECO:0000256" key="5">
    <source>
        <dbReference type="ARBA" id="ARBA00023136"/>
    </source>
</evidence>
<dbReference type="GO" id="GO:0022857">
    <property type="term" value="F:transmembrane transporter activity"/>
    <property type="evidence" value="ECO:0007669"/>
    <property type="project" value="InterPro"/>
</dbReference>
<evidence type="ECO:0000256" key="1">
    <source>
        <dbReference type="ARBA" id="ARBA00004141"/>
    </source>
</evidence>
<evidence type="ECO:0000313" key="7">
    <source>
        <dbReference type="EMBL" id="MQM24756.1"/>
    </source>
</evidence>
<dbReference type="RefSeq" id="WP_153023943.1">
    <property type="nucleotide sequence ID" value="NZ_WIAO01000003.1"/>
</dbReference>
<dbReference type="Proteomes" id="UP000477750">
    <property type="component" value="Unassembled WGS sequence"/>
</dbReference>
<dbReference type="EMBL" id="WIAO01000003">
    <property type="protein sequence ID" value="MQM24756.1"/>
    <property type="molecule type" value="Genomic_DNA"/>
</dbReference>
<dbReference type="Pfam" id="PF07690">
    <property type="entry name" value="MFS_1"/>
    <property type="match status" value="1"/>
</dbReference>
<sequence>MARKFAPWVGIGLGLVLIGVGGFLQTDLPANDWRTSVPGLLVSGIGVGLCVPALNAAASAAVPKEQSVSAARALNASSQFGLVLGIAVMGTVFTRSSASSEGIVSALNSTMAIAGSIALIGAIPAALLASRSRQLPKAQNNPTSAVARPGH</sequence>
<evidence type="ECO:0000256" key="4">
    <source>
        <dbReference type="ARBA" id="ARBA00022989"/>
    </source>
</evidence>
<dbReference type="GO" id="GO:0016020">
    <property type="term" value="C:membrane"/>
    <property type="evidence" value="ECO:0007669"/>
    <property type="project" value="UniProtKB-SubCell"/>
</dbReference>
<gene>
    <name evidence="7" type="ORF">GFD30_04050</name>
</gene>
<dbReference type="Gene3D" id="1.20.1250.20">
    <property type="entry name" value="MFS general substrate transporter like domains"/>
    <property type="match status" value="1"/>
</dbReference>
<evidence type="ECO:0000256" key="6">
    <source>
        <dbReference type="SAM" id="Phobius"/>
    </source>
</evidence>
<dbReference type="InterPro" id="IPR036259">
    <property type="entry name" value="MFS_trans_sf"/>
</dbReference>
<evidence type="ECO:0000256" key="3">
    <source>
        <dbReference type="ARBA" id="ARBA00022692"/>
    </source>
</evidence>
<reference evidence="7 8" key="1">
    <citation type="submission" date="2019-10" db="EMBL/GenBank/DDBJ databases">
        <title>Glycomyces albidus sp. nov., a novel actinomycete isolated from rhizosphere soil of wheat (Triticum aestivum L.).</title>
        <authorList>
            <person name="Qian L."/>
        </authorList>
    </citation>
    <scope>NUCLEOTIDE SEQUENCE [LARGE SCALE GENOMIC DNA]</scope>
    <source>
        <strain evidence="7 8">NEAU-7082</strain>
    </source>
</reference>
<keyword evidence="2" id="KW-0813">Transport</keyword>
<feature type="transmembrane region" description="Helical" evidence="6">
    <location>
        <begin position="37"/>
        <end position="62"/>
    </location>
</feature>
<comment type="caution">
    <text evidence="7">The sequence shown here is derived from an EMBL/GenBank/DDBJ whole genome shotgun (WGS) entry which is preliminary data.</text>
</comment>